<dbReference type="RefSeq" id="WP_247381169.1">
    <property type="nucleotide sequence ID" value="NZ_JALLGV010000009.1"/>
</dbReference>
<dbReference type="Pfam" id="PF00127">
    <property type="entry name" value="Copper-bind"/>
    <property type="match status" value="1"/>
</dbReference>
<dbReference type="SUPFAM" id="SSF49503">
    <property type="entry name" value="Cupredoxins"/>
    <property type="match status" value="2"/>
</dbReference>
<evidence type="ECO:0000313" key="5">
    <source>
        <dbReference type="EMBL" id="MFD1589395.1"/>
    </source>
</evidence>
<dbReference type="Proteomes" id="UP001597119">
    <property type="component" value="Unassembled WGS sequence"/>
</dbReference>
<evidence type="ECO:0000256" key="2">
    <source>
        <dbReference type="ARBA" id="ARBA00023008"/>
    </source>
</evidence>
<keyword evidence="6" id="KW-1185">Reference proteome</keyword>
<organism evidence="5 6">
    <name type="scientific">Halorientalis brevis</name>
    <dbReference type="NCBI Taxonomy" id="1126241"/>
    <lineage>
        <taxon>Archaea</taxon>
        <taxon>Methanobacteriati</taxon>
        <taxon>Methanobacteriota</taxon>
        <taxon>Stenosarchaea group</taxon>
        <taxon>Halobacteria</taxon>
        <taxon>Halobacteriales</taxon>
        <taxon>Haloarculaceae</taxon>
        <taxon>Halorientalis</taxon>
    </lineage>
</organism>
<feature type="region of interest" description="Disordered" evidence="3">
    <location>
        <begin position="147"/>
        <end position="202"/>
    </location>
</feature>
<evidence type="ECO:0000256" key="1">
    <source>
        <dbReference type="ARBA" id="ARBA00022723"/>
    </source>
</evidence>
<proteinExistence type="predicted"/>
<dbReference type="EMBL" id="JBHUDJ010000015">
    <property type="protein sequence ID" value="MFD1589395.1"/>
    <property type="molecule type" value="Genomic_DNA"/>
</dbReference>
<dbReference type="Gene3D" id="2.60.40.420">
    <property type="entry name" value="Cupredoxins - blue copper proteins"/>
    <property type="match status" value="2"/>
</dbReference>
<sequence>MTSQQTRRSFLAAAGVGVLGVGAAWQAGGQENLAEIYRLRMTNDGFVGNEPEAIAEEASPRLELSAGQRYGVVVENESDQAHNLVMTDAYPGGIAMFRTNVVDPGGAQGVTFTARPSLTAYYCEQHSHEVGPVAVQGAAGTQTGNVTAVNATGPRGDVNNTTATPTPRPPVNVTERPGTPAVNESVLPENRTGNATGENIANPTARFTDISGVQNASENQTGNATGNVTGNATGDLAGASPDPAKTFRFVGSVPAWVAQAPQEIQGQENPELPVEPGETYEIVWVNADGAPHNWFIETEDDESLVRSDTIQQAGSWQTVKFVASENMYQYYCQYHPVAMRGDLNLGGT</sequence>
<keyword evidence="2" id="KW-0186">Copper</keyword>
<dbReference type="InterPro" id="IPR008972">
    <property type="entry name" value="Cupredoxin"/>
</dbReference>
<protein>
    <submittedName>
        <fullName evidence="5">Plastocyanin/azurin family copper-binding protein</fullName>
    </submittedName>
</protein>
<comment type="caution">
    <text evidence="5">The sequence shown here is derived from an EMBL/GenBank/DDBJ whole genome shotgun (WGS) entry which is preliminary data.</text>
</comment>
<dbReference type="InterPro" id="IPR006311">
    <property type="entry name" value="TAT_signal"/>
</dbReference>
<dbReference type="InterPro" id="IPR000923">
    <property type="entry name" value="BlueCu_1"/>
</dbReference>
<dbReference type="AlphaFoldDB" id="A0ABD6CGN3"/>
<dbReference type="PROSITE" id="PS51318">
    <property type="entry name" value="TAT"/>
    <property type="match status" value="1"/>
</dbReference>
<evidence type="ECO:0000259" key="4">
    <source>
        <dbReference type="Pfam" id="PF00127"/>
    </source>
</evidence>
<evidence type="ECO:0000256" key="3">
    <source>
        <dbReference type="SAM" id="MobiDB-lite"/>
    </source>
</evidence>
<accession>A0ABD6CGN3</accession>
<reference evidence="5 6" key="1">
    <citation type="journal article" date="2019" name="Int. J. Syst. Evol. Microbiol.">
        <title>The Global Catalogue of Microorganisms (GCM) 10K type strain sequencing project: providing services to taxonomists for standard genome sequencing and annotation.</title>
        <authorList>
            <consortium name="The Broad Institute Genomics Platform"/>
            <consortium name="The Broad Institute Genome Sequencing Center for Infectious Disease"/>
            <person name="Wu L."/>
            <person name="Ma J."/>
        </authorList>
    </citation>
    <scope>NUCLEOTIDE SEQUENCE [LARGE SCALE GENOMIC DNA]</scope>
    <source>
        <strain evidence="5 6">CGMCC 1.12125</strain>
    </source>
</reference>
<evidence type="ECO:0000313" key="6">
    <source>
        <dbReference type="Proteomes" id="UP001597119"/>
    </source>
</evidence>
<name>A0ABD6CGN3_9EURY</name>
<feature type="domain" description="Blue (type 1) copper" evidence="4">
    <location>
        <begin position="270"/>
        <end position="345"/>
    </location>
</feature>
<keyword evidence="1" id="KW-0479">Metal-binding</keyword>
<dbReference type="GO" id="GO:0046872">
    <property type="term" value="F:metal ion binding"/>
    <property type="evidence" value="ECO:0007669"/>
    <property type="project" value="UniProtKB-KW"/>
</dbReference>
<feature type="compositionally biased region" description="Low complexity" evidence="3">
    <location>
        <begin position="158"/>
        <end position="177"/>
    </location>
</feature>
<gene>
    <name evidence="5" type="ORF">ACFR9U_20665</name>
</gene>
<feature type="compositionally biased region" description="Polar residues" evidence="3">
    <location>
        <begin position="191"/>
        <end position="202"/>
    </location>
</feature>